<dbReference type="PANTHER" id="PTHR42999">
    <property type="entry name" value="ANTIBIOTIC RESISTANCE PROTEIN MCBG"/>
    <property type="match status" value="1"/>
</dbReference>
<dbReference type="Gene3D" id="2.160.20.80">
    <property type="entry name" value="E3 ubiquitin-protein ligase SopA"/>
    <property type="match status" value="1"/>
</dbReference>
<dbReference type="Proteomes" id="UP001595710">
    <property type="component" value="Unassembled WGS sequence"/>
</dbReference>
<sequence length="200" mass="22465">MIDLTGSTVEYFSETFVDEALSGETLSHIEFDGCTFKECDFSSAVFDHCKFIECEFIRCNLSVVQLKASRFMDVVFKESKVIGVDWTRAAWSNVQLASPVAFEHSVINDSSFFGLYLAELCVEHCKANDVDFREGDFTEANFSGSDLSRCLFDGSNLNGANFTDADHYYIDINNCKLKKAIFSRIEAVNLLESLDIVLVD</sequence>
<dbReference type="Pfam" id="PF00805">
    <property type="entry name" value="Pentapeptide"/>
    <property type="match status" value="1"/>
</dbReference>
<evidence type="ECO:0000313" key="2">
    <source>
        <dbReference type="Proteomes" id="UP001595710"/>
    </source>
</evidence>
<gene>
    <name evidence="1" type="ORF">ACFOND_03305</name>
</gene>
<comment type="caution">
    <text evidence="1">The sequence shown here is derived from an EMBL/GenBank/DDBJ whole genome shotgun (WGS) entry which is preliminary data.</text>
</comment>
<dbReference type="PANTHER" id="PTHR42999:SF1">
    <property type="entry name" value="PENTAPEPTIDE REPEAT-CONTAINING PROTEIN"/>
    <property type="match status" value="1"/>
</dbReference>
<dbReference type="InterPro" id="IPR052949">
    <property type="entry name" value="PA_immunity-related"/>
</dbReference>
<dbReference type="RefSeq" id="WP_377362197.1">
    <property type="nucleotide sequence ID" value="NZ_JBHRYN010000006.1"/>
</dbReference>
<dbReference type="InterPro" id="IPR001646">
    <property type="entry name" value="5peptide_repeat"/>
</dbReference>
<proteinExistence type="predicted"/>
<dbReference type="Pfam" id="PF13599">
    <property type="entry name" value="Pentapeptide_4"/>
    <property type="match status" value="1"/>
</dbReference>
<dbReference type="SUPFAM" id="SSF141571">
    <property type="entry name" value="Pentapeptide repeat-like"/>
    <property type="match status" value="1"/>
</dbReference>
<keyword evidence="2" id="KW-1185">Reference proteome</keyword>
<evidence type="ECO:0000313" key="1">
    <source>
        <dbReference type="EMBL" id="MFC3700655.1"/>
    </source>
</evidence>
<protein>
    <submittedName>
        <fullName evidence="1">Pentapeptide repeat-containing protein</fullName>
    </submittedName>
</protein>
<accession>A0ABV7WQ49</accession>
<reference evidence="2" key="1">
    <citation type="journal article" date="2019" name="Int. J. Syst. Evol. Microbiol.">
        <title>The Global Catalogue of Microorganisms (GCM) 10K type strain sequencing project: providing services to taxonomists for standard genome sequencing and annotation.</title>
        <authorList>
            <consortium name="The Broad Institute Genomics Platform"/>
            <consortium name="The Broad Institute Genome Sequencing Center for Infectious Disease"/>
            <person name="Wu L."/>
            <person name="Ma J."/>
        </authorList>
    </citation>
    <scope>NUCLEOTIDE SEQUENCE [LARGE SCALE GENOMIC DNA]</scope>
    <source>
        <strain evidence="2">CECT 8288</strain>
    </source>
</reference>
<name>A0ABV7WQ49_9GAMM</name>
<organism evidence="1 2">
    <name type="scientific">Reinekea marina</name>
    <dbReference type="NCBI Taxonomy" id="1310421"/>
    <lineage>
        <taxon>Bacteria</taxon>
        <taxon>Pseudomonadati</taxon>
        <taxon>Pseudomonadota</taxon>
        <taxon>Gammaproteobacteria</taxon>
        <taxon>Oceanospirillales</taxon>
        <taxon>Saccharospirillaceae</taxon>
        <taxon>Reinekea</taxon>
    </lineage>
</organism>
<dbReference type="EMBL" id="JBHRYN010000006">
    <property type="protein sequence ID" value="MFC3700655.1"/>
    <property type="molecule type" value="Genomic_DNA"/>
</dbReference>